<keyword evidence="2" id="KW-1185">Reference proteome</keyword>
<sequence>MTHNISLIGHLTSSTRTWLLIERKKGKTRKEGWKIYLFHKLNTDKSTTKLFIVGVGRFLC</sequence>
<accession>A0A1I6BID3</accession>
<reference evidence="1 2" key="1">
    <citation type="submission" date="2016-10" db="EMBL/GenBank/DDBJ databases">
        <authorList>
            <person name="Varghese N."/>
            <person name="Submissions S."/>
        </authorList>
    </citation>
    <scope>NUCLEOTIDE SEQUENCE [LARGE SCALE GENOMIC DNA]</scope>
    <source>
        <strain evidence="1 2">DSM 13796</strain>
    </source>
</reference>
<organism evidence="1 2">
    <name type="scientific">Priestia endophytica DSM 13796</name>
    <dbReference type="NCBI Taxonomy" id="1121089"/>
    <lineage>
        <taxon>Bacteria</taxon>
        <taxon>Bacillati</taxon>
        <taxon>Bacillota</taxon>
        <taxon>Bacilli</taxon>
        <taxon>Bacillales</taxon>
        <taxon>Bacillaceae</taxon>
        <taxon>Priestia</taxon>
    </lineage>
</organism>
<comment type="caution">
    <text evidence="1">The sequence shown here is derived from an EMBL/GenBank/DDBJ whole genome shotgun (WGS) entry which is preliminary data.</text>
</comment>
<evidence type="ECO:0000313" key="1">
    <source>
        <dbReference type="EMBL" id="SFQ80527.1"/>
    </source>
</evidence>
<gene>
    <name evidence="1" type="ORF">SAMN02745910_03625</name>
</gene>
<dbReference type="EMBL" id="FOXX01000010">
    <property type="protein sequence ID" value="SFQ80527.1"/>
    <property type="molecule type" value="Genomic_DNA"/>
</dbReference>
<protein>
    <submittedName>
        <fullName evidence="1">Uncharacterized protein</fullName>
    </submittedName>
</protein>
<name>A0A1I6BID3_9BACI</name>
<evidence type="ECO:0000313" key="2">
    <source>
        <dbReference type="Proteomes" id="UP000182762"/>
    </source>
</evidence>
<proteinExistence type="predicted"/>
<dbReference type="Proteomes" id="UP000182762">
    <property type="component" value="Unassembled WGS sequence"/>
</dbReference>